<dbReference type="Proteomes" id="UP000321577">
    <property type="component" value="Unassembled WGS sequence"/>
</dbReference>
<feature type="compositionally biased region" description="Pro residues" evidence="1">
    <location>
        <begin position="636"/>
        <end position="650"/>
    </location>
</feature>
<keyword evidence="3" id="KW-1185">Reference proteome</keyword>
<feature type="compositionally biased region" description="Basic and acidic residues" evidence="1">
    <location>
        <begin position="364"/>
        <end position="438"/>
    </location>
</feature>
<feature type="compositionally biased region" description="Low complexity" evidence="1">
    <location>
        <begin position="676"/>
        <end position="692"/>
    </location>
</feature>
<proteinExistence type="predicted"/>
<organism evidence="2 3">
    <name type="scientific">Brevifollis gellanilyticus</name>
    <dbReference type="NCBI Taxonomy" id="748831"/>
    <lineage>
        <taxon>Bacteria</taxon>
        <taxon>Pseudomonadati</taxon>
        <taxon>Verrucomicrobiota</taxon>
        <taxon>Verrucomicrobiia</taxon>
        <taxon>Verrucomicrobiales</taxon>
        <taxon>Verrucomicrobiaceae</taxon>
    </lineage>
</organism>
<feature type="compositionally biased region" description="Basic and acidic residues" evidence="1">
    <location>
        <begin position="245"/>
        <end position="261"/>
    </location>
</feature>
<protein>
    <submittedName>
        <fullName evidence="2">Uncharacterized protein</fullName>
    </submittedName>
</protein>
<sequence>MGFFYDALDPYGDWVYTPNYGYIWQPVASRQPDWAPYSDGYWAYTDAGWTWISDEDFGWATYHYGRWARLNSRWSWIPGYEWAPAWVSWRQNDNHVGWAPLPPEARWYANTGFSSWTDSYYDVGPSYYNFVPVNRFASQGSLRPYIVDRSRNVTYIDNSVNVTNITYRNNVVNNIFVGGPDPSRLERLGGSPIRRLNLRRDDDGFRRDWVDGRGDGRDFRDRRPGDFRNLSRIENDNLLVAAPSVRRDDSPSQPRRVRDNIERPEVDRGWRDVGDSKLAERLRERNREELQKISPDKMPEKTPLVVSGQTPPKELDRTPGEGRLGSAGRPGDPRGARDEEVRKGLPPMADRNVPGRVQDQPPGDSKKGRDGVADRKGPDGVDRKGLPDPTDRKGLPDGVDRKGPPGREGGPLDRRGLPEGVDRKGGAPAPDMDRDRAKGLPGREGGPLDRRGPDGIMPDRKGPPDRDGQPKRDREGRPDVNPRVLPDQTPGMPSRPKAGPTTPEETPPRRVAPPDSPAPGGSIMPERKKGPPKAGPDMPEPKGETRRALPNPIPEAKPRVAPMPTPDVTPKTAPMPKPEPRRAEPRPMPQPKQNPSAVPQPRKEMPRTPEIRSQAPSKARPLPTPQARPAPQVRSSPPPQARPAPAPRPVPQVSRPAPAPRPTPQARPAPAPRPAPQAARPAPAPKAAGPGPQKKEKR</sequence>
<feature type="compositionally biased region" description="Basic and acidic residues" evidence="1">
    <location>
        <begin position="331"/>
        <end position="343"/>
    </location>
</feature>
<reference evidence="2 3" key="1">
    <citation type="submission" date="2019-07" db="EMBL/GenBank/DDBJ databases">
        <title>Whole genome shotgun sequence of Brevifollis gellanilyticus NBRC 108608.</title>
        <authorList>
            <person name="Hosoyama A."/>
            <person name="Uohara A."/>
            <person name="Ohji S."/>
            <person name="Ichikawa N."/>
        </authorList>
    </citation>
    <scope>NUCLEOTIDE SEQUENCE [LARGE SCALE GENOMIC DNA]</scope>
    <source>
        <strain evidence="2 3">NBRC 108608</strain>
    </source>
</reference>
<dbReference type="InterPro" id="IPR046535">
    <property type="entry name" value="DUF6600"/>
</dbReference>
<dbReference type="Pfam" id="PF20245">
    <property type="entry name" value="DUF6600"/>
    <property type="match status" value="1"/>
</dbReference>
<evidence type="ECO:0000313" key="3">
    <source>
        <dbReference type="Proteomes" id="UP000321577"/>
    </source>
</evidence>
<evidence type="ECO:0000256" key="1">
    <source>
        <dbReference type="SAM" id="MobiDB-lite"/>
    </source>
</evidence>
<dbReference type="AlphaFoldDB" id="A0A512MHU7"/>
<feature type="region of interest" description="Disordered" evidence="1">
    <location>
        <begin position="241"/>
        <end position="261"/>
    </location>
</feature>
<dbReference type="EMBL" id="BKAG01000084">
    <property type="protein sequence ID" value="GEP46304.1"/>
    <property type="molecule type" value="Genomic_DNA"/>
</dbReference>
<evidence type="ECO:0000313" key="2">
    <source>
        <dbReference type="EMBL" id="GEP46304.1"/>
    </source>
</evidence>
<feature type="compositionally biased region" description="Basic and acidic residues" evidence="1">
    <location>
        <begin position="446"/>
        <end position="480"/>
    </location>
</feature>
<feature type="region of interest" description="Disordered" evidence="1">
    <location>
        <begin position="281"/>
        <end position="698"/>
    </location>
</feature>
<gene>
    <name evidence="2" type="ORF">BGE01nite_55950</name>
</gene>
<feature type="compositionally biased region" description="Basic and acidic residues" evidence="1">
    <location>
        <begin position="281"/>
        <end position="300"/>
    </location>
</feature>
<feature type="compositionally biased region" description="Pro residues" evidence="1">
    <location>
        <begin position="657"/>
        <end position="675"/>
    </location>
</feature>
<name>A0A512MHU7_9BACT</name>
<accession>A0A512MHU7</accession>
<comment type="caution">
    <text evidence="2">The sequence shown here is derived from an EMBL/GenBank/DDBJ whole genome shotgun (WGS) entry which is preliminary data.</text>
</comment>
<feature type="compositionally biased region" description="Pro residues" evidence="1">
    <location>
        <begin position="551"/>
        <end position="577"/>
    </location>
</feature>
<feature type="compositionally biased region" description="Basic and acidic residues" evidence="1">
    <location>
        <begin position="601"/>
        <end position="610"/>
    </location>
</feature>